<dbReference type="InterPro" id="IPR029055">
    <property type="entry name" value="Ntn_hydrolases_N"/>
</dbReference>
<dbReference type="EMBL" id="MN937349">
    <property type="protein sequence ID" value="QIQ60829.1"/>
    <property type="molecule type" value="Genomic_DNA"/>
</dbReference>
<dbReference type="Proteomes" id="UP000509570">
    <property type="component" value="Segment"/>
</dbReference>
<accession>A0A7D2HHA8</accession>
<dbReference type="KEGG" id="vg:77953668"/>
<dbReference type="RefSeq" id="YP_010677294.1">
    <property type="nucleotide sequence ID" value="NC_071019.1"/>
</dbReference>
<proteinExistence type="predicted"/>
<evidence type="ECO:0000313" key="1">
    <source>
        <dbReference type="EMBL" id="QIQ60829.1"/>
    </source>
</evidence>
<protein>
    <submittedName>
        <fullName evidence="1">Uncharacterized protein</fullName>
    </submittedName>
</protein>
<dbReference type="Gene3D" id="3.60.20.10">
    <property type="entry name" value="Glutamine Phosphoribosylpyrophosphate, subunit 1, domain 1"/>
    <property type="match status" value="1"/>
</dbReference>
<evidence type="ECO:0000313" key="2">
    <source>
        <dbReference type="Proteomes" id="UP000509570"/>
    </source>
</evidence>
<keyword evidence="2" id="KW-1185">Reference proteome</keyword>
<name>A0A7D2HHA8_9CAUD</name>
<reference evidence="1 2" key="1">
    <citation type="submission" date="2020-01" db="EMBL/GenBank/DDBJ databases">
        <authorList>
            <person name="Zhang W."/>
            <person name="Zhang R."/>
            <person name="Hu Y."/>
            <person name="Liu Y."/>
            <person name="Lin W."/>
            <person name="Wang L."/>
            <person name="Li J."/>
            <person name="An X."/>
            <person name="Song L."/>
            <person name="Fan H."/>
            <person name="Shi T."/>
            <person name="Liu H."/>
            <person name="Tong Y."/>
        </authorList>
    </citation>
    <scope>NUCLEOTIDE SEQUENCE [LARGE SCALE GENOMIC DNA]</scope>
</reference>
<organism evidence="1 2">
    <name type="scientific">Stenotrophomonas phage vB_SmaS_BUCT548</name>
    <dbReference type="NCBI Taxonomy" id="2712941"/>
    <lineage>
        <taxon>Viruses</taxon>
        <taxon>Duplodnaviria</taxon>
        <taxon>Heunggongvirae</taxon>
        <taxon>Uroviricota</taxon>
        <taxon>Caudoviricetes</taxon>
        <taxon>Beaumontvirinae</taxon>
        <taxon>Bixiavirus</taxon>
        <taxon>Bixiavirus BUCT548</taxon>
    </lineage>
</organism>
<sequence length="188" mass="20667">MSVIVYDGHMIAADMRATNANGNIVKESKLTKLVIGEKNYFVATCGSSRFVSEVIDWMKDNLELIPSGRKPFPANAQDDFLAVVMTTDDNGMHVMECYEGSAYPDVYQLDQQNKHAFGSGAQYALGAMSMKANAVTAVKVASMLNAKCGDGYEAYIVSTGQYFRHDFYMDWNSDVPKEEPGEPVEMGA</sequence>
<dbReference type="SUPFAM" id="SSF56235">
    <property type="entry name" value="N-terminal nucleophile aminohydrolases (Ntn hydrolases)"/>
    <property type="match status" value="1"/>
</dbReference>
<dbReference type="GeneID" id="77953668"/>